<dbReference type="Gene3D" id="3.30.830.10">
    <property type="entry name" value="Metalloenzyme, LuxS/M16 peptidase-like"/>
    <property type="match status" value="2"/>
</dbReference>
<accession>A0A1M5AQB3</accession>
<evidence type="ECO:0000313" key="5">
    <source>
        <dbReference type="EMBL" id="SHF32430.1"/>
    </source>
</evidence>
<gene>
    <name evidence="5" type="ORF">SAMN05444392_11541</name>
</gene>
<organism evidence="5 6">
    <name type="scientific">Seinonella peptonophila</name>
    <dbReference type="NCBI Taxonomy" id="112248"/>
    <lineage>
        <taxon>Bacteria</taxon>
        <taxon>Bacillati</taxon>
        <taxon>Bacillota</taxon>
        <taxon>Bacilli</taxon>
        <taxon>Bacillales</taxon>
        <taxon>Thermoactinomycetaceae</taxon>
        <taxon>Seinonella</taxon>
    </lineage>
</organism>
<name>A0A1M5AQB3_9BACL</name>
<comment type="similarity">
    <text evidence="1 2">Belongs to the peptidase M16 family.</text>
</comment>
<feature type="domain" description="Peptidase M16 C-terminal" evidence="4">
    <location>
        <begin position="166"/>
        <end position="340"/>
    </location>
</feature>
<dbReference type="InterPro" id="IPR007863">
    <property type="entry name" value="Peptidase_M16_C"/>
</dbReference>
<dbReference type="GO" id="GO:0004222">
    <property type="term" value="F:metalloendopeptidase activity"/>
    <property type="evidence" value="ECO:0007669"/>
    <property type="project" value="InterPro"/>
</dbReference>
<dbReference type="InterPro" id="IPR001431">
    <property type="entry name" value="Pept_M16_Zn_BS"/>
</dbReference>
<dbReference type="EMBL" id="FQVL01000015">
    <property type="protein sequence ID" value="SHF32430.1"/>
    <property type="molecule type" value="Genomic_DNA"/>
</dbReference>
<dbReference type="PROSITE" id="PS00143">
    <property type="entry name" value="INSULINASE"/>
    <property type="match status" value="1"/>
</dbReference>
<dbReference type="Pfam" id="PF00675">
    <property type="entry name" value="Peptidase_M16"/>
    <property type="match status" value="1"/>
</dbReference>
<evidence type="ECO:0000259" key="4">
    <source>
        <dbReference type="Pfam" id="PF05193"/>
    </source>
</evidence>
<dbReference type="PANTHER" id="PTHR11851:SF49">
    <property type="entry name" value="MITOCHONDRIAL-PROCESSING PEPTIDASE SUBUNIT ALPHA"/>
    <property type="match status" value="1"/>
</dbReference>
<evidence type="ECO:0000259" key="3">
    <source>
        <dbReference type="Pfam" id="PF00675"/>
    </source>
</evidence>
<dbReference type="InterPro" id="IPR011765">
    <property type="entry name" value="Pept_M16_N"/>
</dbReference>
<dbReference type="Proteomes" id="UP000184476">
    <property type="component" value="Unassembled WGS sequence"/>
</dbReference>
<dbReference type="SUPFAM" id="SSF63411">
    <property type="entry name" value="LuxS/MPP-like metallohydrolase"/>
    <property type="match status" value="2"/>
</dbReference>
<protein>
    <submittedName>
        <fullName evidence="5">Predicted Zn-dependent peptidase</fullName>
    </submittedName>
</protein>
<dbReference type="Pfam" id="PF05193">
    <property type="entry name" value="Peptidase_M16_C"/>
    <property type="match status" value="1"/>
</dbReference>
<feature type="domain" description="Peptidase M16 N-terminal" evidence="3">
    <location>
        <begin position="12"/>
        <end position="158"/>
    </location>
</feature>
<dbReference type="GO" id="GO:0046872">
    <property type="term" value="F:metal ion binding"/>
    <property type="evidence" value="ECO:0007669"/>
    <property type="project" value="InterPro"/>
</dbReference>
<evidence type="ECO:0000256" key="2">
    <source>
        <dbReference type="RuleBase" id="RU004447"/>
    </source>
</evidence>
<dbReference type="STRING" id="112248.SAMN05444392_11541"/>
<dbReference type="InterPro" id="IPR011249">
    <property type="entry name" value="Metalloenz_LuxS/M16"/>
</dbReference>
<dbReference type="RefSeq" id="WP_073157450.1">
    <property type="nucleotide sequence ID" value="NZ_FQVL01000015.1"/>
</dbReference>
<dbReference type="InterPro" id="IPR050361">
    <property type="entry name" value="MPP/UQCRC_Complex"/>
</dbReference>
<sequence length="426" mass="48196">MVAKHILRNGLRVVSESIPHVRSVALGIWIHTGSENETEGNNGISHFLEHMLFKGTEKRNARQLAEAFDEIGGQVNAFTSKELTCFYAKVLDQHFSIALDILTDMFLHSQLLAEEVEREKKVITEEIRMVEDTPDDQIHDLLAKASYGSHSLAYPILGSVENVNRFSRDDLMFYQQQFYQPKRVVVAVAGNLADDYLEQIEQAFQSFKEPDLSPLHAASRPIFTPSVYHKKKEIEQTHICLGLPGLALDDARIYHMILLNNILGGNMSSRLFQLIREEKGLAYSVFSFHSAHRQTGLFTLYAGTAHGQEDEVIQCIYQIFEQLVAKGFSSSELWKAKEQLKANLMMGLESTHNRMSRLGRNEILLNRHLELDEVVQMVEEISLEELNQLAKEVVTAPASLAIVSPSGKVPKSFRRDSIDTSFDHSI</sequence>
<dbReference type="GO" id="GO:0006508">
    <property type="term" value="P:proteolysis"/>
    <property type="evidence" value="ECO:0007669"/>
    <property type="project" value="InterPro"/>
</dbReference>
<evidence type="ECO:0000313" key="6">
    <source>
        <dbReference type="Proteomes" id="UP000184476"/>
    </source>
</evidence>
<dbReference type="PANTHER" id="PTHR11851">
    <property type="entry name" value="METALLOPROTEASE"/>
    <property type="match status" value="1"/>
</dbReference>
<proteinExistence type="inferred from homology"/>
<reference evidence="5 6" key="1">
    <citation type="submission" date="2016-11" db="EMBL/GenBank/DDBJ databases">
        <authorList>
            <person name="Jaros S."/>
            <person name="Januszkiewicz K."/>
            <person name="Wedrychowicz H."/>
        </authorList>
    </citation>
    <scope>NUCLEOTIDE SEQUENCE [LARGE SCALE GENOMIC DNA]</scope>
    <source>
        <strain evidence="5 6">DSM 44666</strain>
    </source>
</reference>
<keyword evidence="6" id="KW-1185">Reference proteome</keyword>
<dbReference type="FunFam" id="3.30.830.10:FF:000008">
    <property type="entry name" value="Mitochondrial-processing peptidase subunit beta"/>
    <property type="match status" value="1"/>
</dbReference>
<dbReference type="AlphaFoldDB" id="A0A1M5AQB3"/>
<evidence type="ECO:0000256" key="1">
    <source>
        <dbReference type="ARBA" id="ARBA00007261"/>
    </source>
</evidence>